<feature type="transmembrane region" description="Helical" evidence="9">
    <location>
        <begin position="105"/>
        <end position="126"/>
    </location>
</feature>
<evidence type="ECO:0000256" key="3">
    <source>
        <dbReference type="ARBA" id="ARBA00022448"/>
    </source>
</evidence>
<dbReference type="Pfam" id="PF03083">
    <property type="entry name" value="MtN3_slv"/>
    <property type="match status" value="2"/>
</dbReference>
<keyword evidence="8 9" id="KW-0472">Membrane</keyword>
<keyword evidence="6" id="KW-0677">Repeat</keyword>
<evidence type="ECO:0000256" key="7">
    <source>
        <dbReference type="ARBA" id="ARBA00022989"/>
    </source>
</evidence>
<dbReference type="FunFam" id="1.20.1280.290:FF:000002">
    <property type="entry name" value="Bidirectional sugar transporter SWEET"/>
    <property type="match status" value="1"/>
</dbReference>
<dbReference type="Proteomes" id="UP001642360">
    <property type="component" value="Unassembled WGS sequence"/>
</dbReference>
<dbReference type="Gene3D" id="1.20.1280.290">
    <property type="match status" value="2"/>
</dbReference>
<dbReference type="FunFam" id="1.20.1280.290:FF:000001">
    <property type="entry name" value="Bidirectional sugar transporter SWEET"/>
    <property type="match status" value="1"/>
</dbReference>
<gene>
    <name evidence="11" type="ORF">ILEXP_LOCUS58316</name>
</gene>
<dbReference type="EMBL" id="CAUOFW020010113">
    <property type="protein sequence ID" value="CAK9187725.1"/>
    <property type="molecule type" value="Genomic_DNA"/>
</dbReference>
<feature type="transmembrane region" description="Helical" evidence="9">
    <location>
        <begin position="40"/>
        <end position="58"/>
    </location>
</feature>
<comment type="function">
    <text evidence="9">Mediates both low-affinity uptake and efflux of sugar across the membrane.</text>
</comment>
<feature type="transmembrane region" description="Helical" evidence="9">
    <location>
        <begin position="132"/>
        <end position="153"/>
    </location>
</feature>
<feature type="compositionally biased region" description="Basic and acidic residues" evidence="10">
    <location>
        <begin position="222"/>
        <end position="233"/>
    </location>
</feature>
<evidence type="ECO:0000256" key="6">
    <source>
        <dbReference type="ARBA" id="ARBA00022737"/>
    </source>
</evidence>
<dbReference type="PANTHER" id="PTHR10791:SF28">
    <property type="entry name" value="BIDIRECTIONAL SUGAR TRANSPORTER SWEET3"/>
    <property type="match status" value="1"/>
</dbReference>
<keyword evidence="5 9" id="KW-0812">Transmembrane</keyword>
<evidence type="ECO:0000256" key="8">
    <source>
        <dbReference type="ARBA" id="ARBA00023136"/>
    </source>
</evidence>
<dbReference type="PANTHER" id="PTHR10791">
    <property type="entry name" value="RAG1-ACTIVATING PROTEIN 1"/>
    <property type="match status" value="1"/>
</dbReference>
<evidence type="ECO:0000256" key="9">
    <source>
        <dbReference type="RuleBase" id="RU910715"/>
    </source>
</evidence>
<comment type="caution">
    <text evidence="11">The sequence shown here is derived from an EMBL/GenBank/DDBJ whole genome shotgun (WGS) entry which is preliminary data.</text>
</comment>
<feature type="compositionally biased region" description="Polar residues" evidence="10">
    <location>
        <begin position="234"/>
        <end position="245"/>
    </location>
</feature>
<dbReference type="GO" id="GO:0005886">
    <property type="term" value="C:plasma membrane"/>
    <property type="evidence" value="ECO:0007669"/>
    <property type="project" value="UniProtKB-SubCell"/>
</dbReference>
<name>A0ABC8V2Z3_9AQUA</name>
<dbReference type="GO" id="GO:0051260">
    <property type="term" value="P:protein homooligomerization"/>
    <property type="evidence" value="ECO:0007669"/>
    <property type="project" value="UniProtKB-ARBA"/>
</dbReference>
<dbReference type="GO" id="GO:0012505">
    <property type="term" value="C:endomembrane system"/>
    <property type="evidence" value="ECO:0007669"/>
    <property type="project" value="UniProtKB-SubCell"/>
</dbReference>
<feature type="transmembrane region" description="Helical" evidence="9">
    <location>
        <begin position="70"/>
        <end position="93"/>
    </location>
</feature>
<comment type="subcellular location">
    <subcellularLocation>
        <location evidence="9">Cell membrane</location>
        <topology evidence="9">Multi-pass membrane protein</topology>
    </subcellularLocation>
    <subcellularLocation>
        <location evidence="1">Endomembrane system</location>
        <topology evidence="1">Multi-pass membrane protein</topology>
    </subcellularLocation>
</comment>
<feature type="transmembrane region" description="Helical" evidence="9">
    <location>
        <begin position="192"/>
        <end position="211"/>
    </location>
</feature>
<keyword evidence="4 9" id="KW-0762">Sugar transport</keyword>
<feature type="transmembrane region" description="Helical" evidence="9">
    <location>
        <begin position="6"/>
        <end position="28"/>
    </location>
</feature>
<evidence type="ECO:0000256" key="10">
    <source>
        <dbReference type="SAM" id="MobiDB-lite"/>
    </source>
</evidence>
<keyword evidence="3 9" id="KW-0813">Transport</keyword>
<keyword evidence="7 9" id="KW-1133">Transmembrane helix</keyword>
<reference evidence="11 12" key="1">
    <citation type="submission" date="2024-02" db="EMBL/GenBank/DDBJ databases">
        <authorList>
            <person name="Vignale AGUSTIN F."/>
            <person name="Sosa J E."/>
            <person name="Modenutti C."/>
        </authorList>
    </citation>
    <scope>NUCLEOTIDE SEQUENCE [LARGE SCALE GENOMIC DNA]</scope>
</reference>
<evidence type="ECO:0000256" key="5">
    <source>
        <dbReference type="ARBA" id="ARBA00022692"/>
    </source>
</evidence>
<accession>A0ABC8V2Z3</accession>
<evidence type="ECO:0000313" key="12">
    <source>
        <dbReference type="Proteomes" id="UP001642360"/>
    </source>
</evidence>
<dbReference type="InterPro" id="IPR047664">
    <property type="entry name" value="SWEET"/>
</dbReference>
<protein>
    <recommendedName>
        <fullName evidence="9">Bidirectional sugar transporter SWEET</fullName>
    </recommendedName>
</protein>
<dbReference type="AlphaFoldDB" id="A0ABC8V2Z3"/>
<comment type="similarity">
    <text evidence="2 9">Belongs to the SWEET sugar transporter family.</text>
</comment>
<evidence type="ECO:0000256" key="4">
    <source>
        <dbReference type="ARBA" id="ARBA00022597"/>
    </source>
</evidence>
<evidence type="ECO:0000313" key="11">
    <source>
        <dbReference type="EMBL" id="CAK9187725.1"/>
    </source>
</evidence>
<keyword evidence="12" id="KW-1185">Reference proteome</keyword>
<dbReference type="InterPro" id="IPR004316">
    <property type="entry name" value="SWEET_rpt"/>
</dbReference>
<sequence>MGDKLRLAIGVMGNAASMLLYGAPILTFARVIRKKSTEEFSCVPYVIALLNCFLYTWYGLPVVSHRWENFPLVTINGLGILLELSFIFIYFWFASTRGKMKVSMLTIAVTIAFVIAAIISSFVLHNHHHRKVFIGIIGLIASGTMYGSPLIAVRRVIQTKSVEFMPFYLSFFSFLASSIWLGYGVLSHDLLMTSPNMIGSPLGILQLVLYFKYRKTTGIMEEQHERDVEKSNEKPTQQSQVTATDDINGKI</sequence>
<feature type="region of interest" description="Disordered" evidence="10">
    <location>
        <begin position="222"/>
        <end position="251"/>
    </location>
</feature>
<feature type="transmembrane region" description="Helical" evidence="9">
    <location>
        <begin position="165"/>
        <end position="186"/>
    </location>
</feature>
<evidence type="ECO:0000256" key="1">
    <source>
        <dbReference type="ARBA" id="ARBA00004127"/>
    </source>
</evidence>
<proteinExistence type="inferred from homology"/>
<evidence type="ECO:0000256" key="2">
    <source>
        <dbReference type="ARBA" id="ARBA00007809"/>
    </source>
</evidence>
<organism evidence="11 12">
    <name type="scientific">Ilex paraguariensis</name>
    <name type="common">yerba mate</name>
    <dbReference type="NCBI Taxonomy" id="185542"/>
    <lineage>
        <taxon>Eukaryota</taxon>
        <taxon>Viridiplantae</taxon>
        <taxon>Streptophyta</taxon>
        <taxon>Embryophyta</taxon>
        <taxon>Tracheophyta</taxon>
        <taxon>Spermatophyta</taxon>
        <taxon>Magnoliopsida</taxon>
        <taxon>eudicotyledons</taxon>
        <taxon>Gunneridae</taxon>
        <taxon>Pentapetalae</taxon>
        <taxon>asterids</taxon>
        <taxon>campanulids</taxon>
        <taxon>Aquifoliales</taxon>
        <taxon>Aquifoliaceae</taxon>
        <taxon>Ilex</taxon>
    </lineage>
</organism>